<dbReference type="InterPro" id="IPR052823">
    <property type="entry name" value="SXP/RAL-2_related"/>
</dbReference>
<feature type="compositionally biased region" description="Basic residues" evidence="1">
    <location>
        <begin position="232"/>
        <end position="242"/>
    </location>
</feature>
<accession>A0A1I7V0B6</accession>
<feature type="signal peptide" evidence="2">
    <location>
        <begin position="1"/>
        <end position="18"/>
    </location>
</feature>
<proteinExistence type="predicted"/>
<feature type="compositionally biased region" description="Basic residues" evidence="1">
    <location>
        <begin position="175"/>
        <end position="191"/>
    </location>
</feature>
<evidence type="ECO:0000313" key="4">
    <source>
        <dbReference type="Proteomes" id="UP000095282"/>
    </source>
</evidence>
<feature type="chain" id="PRO_5009309739" evidence="2">
    <location>
        <begin position="19"/>
        <end position="242"/>
    </location>
</feature>
<dbReference type="WBParaSite" id="Csp11.Scaffold630.g21126.t1">
    <property type="protein sequence ID" value="Csp11.Scaffold630.g21126.t1"/>
    <property type="gene ID" value="Csp11.Scaffold630.g21126"/>
</dbReference>
<evidence type="ECO:0000259" key="3">
    <source>
        <dbReference type="Pfam" id="PF02520"/>
    </source>
</evidence>
<dbReference type="Pfam" id="PF02520">
    <property type="entry name" value="ANIS5_cation-bd"/>
    <property type="match status" value="1"/>
</dbReference>
<evidence type="ECO:0000313" key="5">
    <source>
        <dbReference type="WBParaSite" id="Csp11.Scaffold630.g21126.t1"/>
    </source>
</evidence>
<dbReference type="AlphaFoldDB" id="A0A1I7V0B6"/>
<dbReference type="STRING" id="1561998.A0A1I7V0B6"/>
<sequence length="242" mass="27942">MKTVFLVFSLLAVGFVFAADSADSTENVDSPTPKDVKPWKKFDFRKREPEFLKDLSQEAKTAYFGIKFNPELTKAEKTEKLKNWADNYDVEEGMKKFLDDKKSDCEKKKQERKENYERLGDLIEKADKILEDQDNTWIGANEKLDALIKDENREVSKAFQSFYPFVGRDNEGSRHHGHGHGHRFHNGRRFGRNIGHGASPRQDFGIGSGISMNQRPPHGRNEAYDPYGQHQGNHHHKKHHGF</sequence>
<keyword evidence="4" id="KW-1185">Reference proteome</keyword>
<evidence type="ECO:0000256" key="2">
    <source>
        <dbReference type="SAM" id="SignalP"/>
    </source>
</evidence>
<protein>
    <submittedName>
        <fullName evidence="5">DUF148 domain-containing protein</fullName>
    </submittedName>
</protein>
<feature type="domain" description="SXP/RAL-2 family protein Ani s 5-like cation-binding" evidence="3">
    <location>
        <begin position="58"/>
        <end position="157"/>
    </location>
</feature>
<dbReference type="Proteomes" id="UP000095282">
    <property type="component" value="Unplaced"/>
</dbReference>
<dbReference type="PANTHER" id="PTHR21593:SF41">
    <property type="entry name" value="SXP_RAL-2 FAMILY PROTEIN ANI S 5-LIKE CATION-BINDING DOMAIN-CONTAINING PROTEIN"/>
    <property type="match status" value="1"/>
</dbReference>
<evidence type="ECO:0000256" key="1">
    <source>
        <dbReference type="SAM" id="MobiDB-lite"/>
    </source>
</evidence>
<feature type="region of interest" description="Disordered" evidence="1">
    <location>
        <begin position="170"/>
        <end position="242"/>
    </location>
</feature>
<reference evidence="5" key="1">
    <citation type="submission" date="2016-11" db="UniProtKB">
        <authorList>
            <consortium name="WormBaseParasite"/>
        </authorList>
    </citation>
    <scope>IDENTIFICATION</scope>
</reference>
<keyword evidence="2" id="KW-0732">Signal</keyword>
<dbReference type="eggNOG" id="ENOG502TGAB">
    <property type="taxonomic scope" value="Eukaryota"/>
</dbReference>
<name>A0A1I7V0B6_9PELO</name>
<organism evidence="4 5">
    <name type="scientific">Caenorhabditis tropicalis</name>
    <dbReference type="NCBI Taxonomy" id="1561998"/>
    <lineage>
        <taxon>Eukaryota</taxon>
        <taxon>Metazoa</taxon>
        <taxon>Ecdysozoa</taxon>
        <taxon>Nematoda</taxon>
        <taxon>Chromadorea</taxon>
        <taxon>Rhabditida</taxon>
        <taxon>Rhabditina</taxon>
        <taxon>Rhabditomorpha</taxon>
        <taxon>Rhabditoidea</taxon>
        <taxon>Rhabditidae</taxon>
        <taxon>Peloderinae</taxon>
        <taxon>Caenorhabditis</taxon>
    </lineage>
</organism>
<dbReference type="PANTHER" id="PTHR21593">
    <property type="entry name" value="PRION-LIKE- Q/N-RICH -DOMAIN-BEARING PROTEIN PROTEIN"/>
    <property type="match status" value="1"/>
</dbReference>
<dbReference type="InterPro" id="IPR003677">
    <property type="entry name" value="ANIS5_cation-bd"/>
</dbReference>